<feature type="compositionally biased region" description="Polar residues" evidence="1">
    <location>
        <begin position="185"/>
        <end position="195"/>
    </location>
</feature>
<evidence type="ECO:0000313" key="3">
    <source>
        <dbReference type="Proteomes" id="UP001239213"/>
    </source>
</evidence>
<dbReference type="EMBL" id="MPDP01000201">
    <property type="protein sequence ID" value="KAK1471583.1"/>
    <property type="molecule type" value="Genomic_DNA"/>
</dbReference>
<dbReference type="Proteomes" id="UP001239213">
    <property type="component" value="Unassembled WGS sequence"/>
</dbReference>
<keyword evidence="3" id="KW-1185">Reference proteome</keyword>
<proteinExistence type="predicted"/>
<reference evidence="2" key="1">
    <citation type="submission" date="2016-11" db="EMBL/GenBank/DDBJ databases">
        <title>The genome sequence of Colletotrichum cuscutae.</title>
        <authorList>
            <person name="Baroncelli R."/>
        </authorList>
    </citation>
    <scope>NUCLEOTIDE SEQUENCE</scope>
    <source>
        <strain evidence="2">IMI 304802</strain>
    </source>
</reference>
<comment type="caution">
    <text evidence="2">The sequence shown here is derived from an EMBL/GenBank/DDBJ whole genome shotgun (WGS) entry which is preliminary data.</text>
</comment>
<name>A0AAI9V7T9_9PEZI</name>
<feature type="region of interest" description="Disordered" evidence="1">
    <location>
        <begin position="164"/>
        <end position="195"/>
    </location>
</feature>
<evidence type="ECO:0000256" key="1">
    <source>
        <dbReference type="SAM" id="MobiDB-lite"/>
    </source>
</evidence>
<protein>
    <submittedName>
        <fullName evidence="2">Uncharacterized protein</fullName>
    </submittedName>
</protein>
<dbReference type="AlphaFoldDB" id="A0AAI9V7T9"/>
<sequence length="195" mass="21940">MCHSRISVPSTLPCAAGCSLALRSSQCQGRRPFLLHCGGLLSRTTGKPDESPFPVLAHPTTSYVHCCIAYRRHRTRVWGFLARLRTPRSILLVHYAGPNLLRTRWPLKEPSFHHTPSRLRSPVMLSSYHRAAPATHNEAAAPLTFTLSLRWPYRVPMLSLHLRRRTTRQSSAPPAAPLQHAPRHQCSSTTNFSRS</sequence>
<gene>
    <name evidence="2" type="ORF">CCUS01_06067</name>
</gene>
<evidence type="ECO:0000313" key="2">
    <source>
        <dbReference type="EMBL" id="KAK1471583.1"/>
    </source>
</evidence>
<accession>A0AAI9V7T9</accession>
<organism evidence="2 3">
    <name type="scientific">Colletotrichum cuscutae</name>
    <dbReference type="NCBI Taxonomy" id="1209917"/>
    <lineage>
        <taxon>Eukaryota</taxon>
        <taxon>Fungi</taxon>
        <taxon>Dikarya</taxon>
        <taxon>Ascomycota</taxon>
        <taxon>Pezizomycotina</taxon>
        <taxon>Sordariomycetes</taxon>
        <taxon>Hypocreomycetidae</taxon>
        <taxon>Glomerellales</taxon>
        <taxon>Glomerellaceae</taxon>
        <taxon>Colletotrichum</taxon>
        <taxon>Colletotrichum acutatum species complex</taxon>
    </lineage>
</organism>